<dbReference type="GO" id="GO:0003677">
    <property type="term" value="F:DNA binding"/>
    <property type="evidence" value="ECO:0007669"/>
    <property type="project" value="InterPro"/>
</dbReference>
<dbReference type="Pfam" id="PF01272">
    <property type="entry name" value="GreA_GreB"/>
    <property type="match status" value="1"/>
</dbReference>
<dbReference type="GO" id="GO:0003746">
    <property type="term" value="F:translation elongation factor activity"/>
    <property type="evidence" value="ECO:0007669"/>
    <property type="project" value="UniProtKB-KW"/>
</dbReference>
<comment type="caution">
    <text evidence="2">The sequence shown here is derived from an EMBL/GenBank/DDBJ whole genome shotgun (WGS) entry which is preliminary data.</text>
</comment>
<keyword evidence="3" id="KW-1185">Reference proteome</keyword>
<feature type="domain" description="Transcription elongation factor GreA/GreB C-terminal" evidence="1">
    <location>
        <begin position="69"/>
        <end position="141"/>
    </location>
</feature>
<dbReference type="SUPFAM" id="SSF54534">
    <property type="entry name" value="FKBP-like"/>
    <property type="match status" value="1"/>
</dbReference>
<protein>
    <submittedName>
        <fullName evidence="2">GreA/GreB family elongation factor</fullName>
    </submittedName>
</protein>
<proteinExistence type="predicted"/>
<dbReference type="InterPro" id="IPR001437">
    <property type="entry name" value="Tscrpt_elong_fac_GreA/B_C"/>
</dbReference>
<dbReference type="Proteomes" id="UP001141950">
    <property type="component" value="Unassembled WGS sequence"/>
</dbReference>
<evidence type="ECO:0000259" key="1">
    <source>
        <dbReference type="Pfam" id="PF01272"/>
    </source>
</evidence>
<dbReference type="AlphaFoldDB" id="A0A9X2MPG2"/>
<reference evidence="2" key="1">
    <citation type="submission" date="2022-08" db="EMBL/GenBank/DDBJ databases">
        <title>The genomic sequence of strain Paenibacillus sp. SCIV0701.</title>
        <authorList>
            <person name="Zhao H."/>
        </authorList>
    </citation>
    <scope>NUCLEOTIDE SEQUENCE</scope>
    <source>
        <strain evidence="2">SCIV0701</strain>
    </source>
</reference>
<evidence type="ECO:0000313" key="3">
    <source>
        <dbReference type="Proteomes" id="UP001141950"/>
    </source>
</evidence>
<sequence length="142" mass="16607">MHTLELKDQILHQMIRLEESKTDMLNAHFPLPSRVRERKEIEILLQRYVHRLEKLVISLNQEPDFRLTCVIIGSTVSIRSKQWNASETYRICYPDNSDIDTGCISFLSPLGRQLLLAPLYTDVKVELPDGEYEYVVEQISYP</sequence>
<dbReference type="RefSeq" id="WP_257448650.1">
    <property type="nucleotide sequence ID" value="NZ_JANIPJ010000013.1"/>
</dbReference>
<dbReference type="GO" id="GO:0032784">
    <property type="term" value="P:regulation of DNA-templated transcription elongation"/>
    <property type="evidence" value="ECO:0007669"/>
    <property type="project" value="InterPro"/>
</dbReference>
<dbReference type="Gene3D" id="3.10.50.30">
    <property type="entry name" value="Transcription elongation factor, GreA/GreB, C-terminal domain"/>
    <property type="match status" value="1"/>
</dbReference>
<accession>A0A9X2MPG2</accession>
<keyword evidence="2" id="KW-0251">Elongation factor</keyword>
<organism evidence="2 3">
    <name type="scientific">Paenibacillus soyae</name>
    <dbReference type="NCBI Taxonomy" id="2969249"/>
    <lineage>
        <taxon>Bacteria</taxon>
        <taxon>Bacillati</taxon>
        <taxon>Bacillota</taxon>
        <taxon>Bacilli</taxon>
        <taxon>Bacillales</taxon>
        <taxon>Paenibacillaceae</taxon>
        <taxon>Paenibacillus</taxon>
    </lineage>
</organism>
<name>A0A9X2MPG2_9BACL</name>
<keyword evidence="2" id="KW-0648">Protein biosynthesis</keyword>
<evidence type="ECO:0000313" key="2">
    <source>
        <dbReference type="EMBL" id="MCR2805798.1"/>
    </source>
</evidence>
<dbReference type="InterPro" id="IPR036953">
    <property type="entry name" value="GreA/GreB_C_sf"/>
</dbReference>
<dbReference type="EMBL" id="JANIPJ010000013">
    <property type="protein sequence ID" value="MCR2805798.1"/>
    <property type="molecule type" value="Genomic_DNA"/>
</dbReference>
<gene>
    <name evidence="2" type="ORF">NQZ67_18100</name>
</gene>